<dbReference type="GO" id="GO:0005674">
    <property type="term" value="C:transcription factor TFIIF complex"/>
    <property type="evidence" value="ECO:0007669"/>
    <property type="project" value="TreeGrafter"/>
</dbReference>
<comment type="similarity">
    <text evidence="2">Belongs to the TFIIF alpha subunit family.</text>
</comment>
<comment type="subcellular location">
    <subcellularLocation>
        <location evidence="1">Nucleus</location>
    </subcellularLocation>
</comment>
<feature type="compositionally biased region" description="Low complexity" evidence="7">
    <location>
        <begin position="66"/>
        <end position="106"/>
    </location>
</feature>
<feature type="compositionally biased region" description="Basic and acidic residues" evidence="7">
    <location>
        <begin position="161"/>
        <end position="199"/>
    </location>
</feature>
<evidence type="ECO:0000256" key="3">
    <source>
        <dbReference type="ARBA" id="ARBA00023015"/>
    </source>
</evidence>
<keyword evidence="3" id="KW-0805">Transcription regulation</keyword>
<feature type="compositionally biased region" description="Low complexity" evidence="7">
    <location>
        <begin position="674"/>
        <end position="700"/>
    </location>
</feature>
<evidence type="ECO:0000256" key="1">
    <source>
        <dbReference type="ARBA" id="ARBA00004123"/>
    </source>
</evidence>
<evidence type="ECO:0000256" key="6">
    <source>
        <dbReference type="ARBA" id="ARBA00023242"/>
    </source>
</evidence>
<protein>
    <submittedName>
        <fullName evidence="8">Uncharacterized protein</fullName>
    </submittedName>
</protein>
<dbReference type="Proteomes" id="UP000272025">
    <property type="component" value="Unassembled WGS sequence"/>
</dbReference>
<feature type="region of interest" description="Disordered" evidence="7">
    <location>
        <begin position="400"/>
        <end position="703"/>
    </location>
</feature>
<dbReference type="GO" id="GO:0003677">
    <property type="term" value="F:DNA binding"/>
    <property type="evidence" value="ECO:0007669"/>
    <property type="project" value="UniProtKB-KW"/>
</dbReference>
<reference evidence="8 9" key="1">
    <citation type="journal article" date="2018" name="Mol. Ecol.">
        <title>The obligate alkalophilic soda-lake fungus Sodiomyces alkalinus has shifted to a protein diet.</title>
        <authorList>
            <person name="Grum-Grzhimaylo A.A."/>
            <person name="Falkoski D.L."/>
            <person name="van den Heuvel J."/>
            <person name="Valero-Jimenez C.A."/>
            <person name="Min B."/>
            <person name="Choi I.G."/>
            <person name="Lipzen A."/>
            <person name="Daum C.G."/>
            <person name="Aanen D.K."/>
            <person name="Tsang A."/>
            <person name="Henrissat B."/>
            <person name="Bilanenko E.N."/>
            <person name="de Vries R.P."/>
            <person name="van Kan J.A.L."/>
            <person name="Grigoriev I.V."/>
            <person name="Debets A.J.M."/>
        </authorList>
    </citation>
    <scope>NUCLEOTIDE SEQUENCE [LARGE SCALE GENOMIC DNA]</scope>
    <source>
        <strain evidence="8 9">F11</strain>
    </source>
</reference>
<evidence type="ECO:0000256" key="2">
    <source>
        <dbReference type="ARBA" id="ARBA00005249"/>
    </source>
</evidence>
<evidence type="ECO:0000256" key="4">
    <source>
        <dbReference type="ARBA" id="ARBA00023125"/>
    </source>
</evidence>
<keyword evidence="6" id="KW-0539">Nucleus</keyword>
<dbReference type="SUPFAM" id="SSF50916">
    <property type="entry name" value="Rap30/74 interaction domains"/>
    <property type="match status" value="1"/>
</dbReference>
<dbReference type="EMBL" id="ML119051">
    <property type="protein sequence ID" value="ROT41848.1"/>
    <property type="molecule type" value="Genomic_DNA"/>
</dbReference>
<dbReference type="GO" id="GO:0032968">
    <property type="term" value="P:positive regulation of transcription elongation by RNA polymerase II"/>
    <property type="evidence" value="ECO:0007669"/>
    <property type="project" value="InterPro"/>
</dbReference>
<evidence type="ECO:0000313" key="9">
    <source>
        <dbReference type="Proteomes" id="UP000272025"/>
    </source>
</evidence>
<feature type="compositionally biased region" description="Basic and acidic residues" evidence="7">
    <location>
        <begin position="426"/>
        <end position="438"/>
    </location>
</feature>
<accession>A0A3N2Q5B9</accession>
<dbReference type="PANTHER" id="PTHR13011">
    <property type="entry name" value="TFIIF-ALPHA"/>
    <property type="match status" value="1"/>
</dbReference>
<dbReference type="InterPro" id="IPR008851">
    <property type="entry name" value="TFIIF-alpha"/>
</dbReference>
<feature type="region of interest" description="Disordered" evidence="7">
    <location>
        <begin position="1"/>
        <end position="134"/>
    </location>
</feature>
<proteinExistence type="inferred from homology"/>
<dbReference type="OrthoDB" id="76676at2759"/>
<evidence type="ECO:0000256" key="5">
    <source>
        <dbReference type="ARBA" id="ARBA00023163"/>
    </source>
</evidence>
<dbReference type="InterPro" id="IPR011039">
    <property type="entry name" value="TFIIF_interaction"/>
</dbReference>
<sequence length="766" mass="83475">MSAPPSGPPNGQAPNPNPTSSTNPAAPPRPPPIRRRPRTADPLVARKRPQPKNNNNATRPNVKPVPGASGAARPPQPPGRAAAAATATATATATSSAATSVDPTTSLLSSIAGHRSKTAANGGWSEPLPPGGREWKIVTSKRNLSEGLRYHAMRFSTSKMGPEKKPVDPTNKDDFTRPVTLQRRDPRQPAPGREPKEAELPPDPEPAPEDEKEVERIAKIKAEKEAWRAMEAAKSAPAIKDPNAAPKAKQPKPEERSVQFHRAPRTEQERKQRELRYEESLPWHLEDADGKNVWVGSYVAPLSETTVCLVATNDGKFAMVPLEKWYKFTAKPNFTTMKLEEAEALMKKQAGVSRWYMQDKEKERQQKEMEDTRQYFRGPARVKTESTTFRGVSREELFDHDQLDYEGDEFQDDDENPGFEADQDEDQKHAVDRIRREQLGANLFGDADEGKVDKEELESRLEEEARRREGKEMTKALIKREKETIYKSDSDSGYDPFETSSEKKKSEDDSDDEKEKGDKTDKQGDEVKKDDEKPGGSQEPPTSSKQETKAAKDKGVSTPGAPKGSLTPSGKHKQTEALKKGKSLKRPGSPDLSESSETEPSRKKKQKKATGTSVQPSRSGTPLPPGAAAGQKPRSGLTSTSDGEATGGEMSDGQQQKKKKLKLVSGGPKATPTGSRAGSPAPATSAASPPASGSRAGSPTNAGPIEAWELIQALPPLPGGITAGELQRIFHGRIGAGPSQTSRADWIQLVKQHGVMGQDRLIRRRE</sequence>
<feature type="compositionally biased region" description="Basic and acidic residues" evidence="7">
    <location>
        <begin position="213"/>
        <end position="228"/>
    </location>
</feature>
<feature type="compositionally biased region" description="Acidic residues" evidence="7">
    <location>
        <begin position="200"/>
        <end position="212"/>
    </location>
</feature>
<keyword evidence="5" id="KW-0804">Transcription</keyword>
<keyword evidence="9" id="KW-1185">Reference proteome</keyword>
<evidence type="ECO:0000313" key="8">
    <source>
        <dbReference type="EMBL" id="ROT41848.1"/>
    </source>
</evidence>
<dbReference type="GO" id="GO:0001096">
    <property type="term" value="F:TFIIF-class transcription factor complex binding"/>
    <property type="evidence" value="ECO:0007669"/>
    <property type="project" value="TreeGrafter"/>
</dbReference>
<dbReference type="GO" id="GO:0006367">
    <property type="term" value="P:transcription initiation at RNA polymerase II promoter"/>
    <property type="evidence" value="ECO:0007669"/>
    <property type="project" value="InterPro"/>
</dbReference>
<feature type="compositionally biased region" description="Basic and acidic residues" evidence="7">
    <location>
        <begin position="448"/>
        <end position="490"/>
    </location>
</feature>
<dbReference type="GeneID" id="39575369"/>
<gene>
    <name evidence="8" type="ORF">SODALDRAFT_1550</name>
</gene>
<evidence type="ECO:0000256" key="7">
    <source>
        <dbReference type="SAM" id="MobiDB-lite"/>
    </source>
</evidence>
<feature type="compositionally biased region" description="Polar residues" evidence="7">
    <location>
        <begin position="609"/>
        <end position="620"/>
    </location>
</feature>
<feature type="region of interest" description="Disordered" evidence="7">
    <location>
        <begin position="153"/>
        <end position="274"/>
    </location>
</feature>
<dbReference type="AlphaFoldDB" id="A0A3N2Q5B9"/>
<keyword evidence="4" id="KW-0238">DNA-binding</keyword>
<feature type="compositionally biased region" description="Acidic residues" evidence="7">
    <location>
        <begin position="404"/>
        <end position="425"/>
    </location>
</feature>
<feature type="compositionally biased region" description="Basic and acidic residues" evidence="7">
    <location>
        <begin position="500"/>
        <end position="534"/>
    </location>
</feature>
<feature type="compositionally biased region" description="Basic and acidic residues" evidence="7">
    <location>
        <begin position="251"/>
        <end position="274"/>
    </location>
</feature>
<dbReference type="GO" id="GO:0016251">
    <property type="term" value="F:RNA polymerase II general transcription initiation factor activity"/>
    <property type="evidence" value="ECO:0007669"/>
    <property type="project" value="TreeGrafter"/>
</dbReference>
<name>A0A3N2Q5B9_SODAK</name>
<feature type="compositionally biased region" description="Basic and acidic residues" evidence="7">
    <location>
        <begin position="546"/>
        <end position="555"/>
    </location>
</feature>
<organism evidence="8 9">
    <name type="scientific">Sodiomyces alkalinus (strain CBS 110278 / VKM F-3762 / F11)</name>
    <name type="common">Alkaliphilic filamentous fungus</name>
    <dbReference type="NCBI Taxonomy" id="1314773"/>
    <lineage>
        <taxon>Eukaryota</taxon>
        <taxon>Fungi</taxon>
        <taxon>Dikarya</taxon>
        <taxon>Ascomycota</taxon>
        <taxon>Pezizomycotina</taxon>
        <taxon>Sordariomycetes</taxon>
        <taxon>Hypocreomycetidae</taxon>
        <taxon>Glomerellales</taxon>
        <taxon>Plectosphaerellaceae</taxon>
        <taxon>Sodiomyces</taxon>
    </lineage>
</organism>
<dbReference type="RefSeq" id="XP_028469654.1">
    <property type="nucleotide sequence ID" value="XM_028606891.1"/>
</dbReference>
<dbReference type="PANTHER" id="PTHR13011:SF0">
    <property type="entry name" value="GENERAL TRANSCRIPTION FACTOR IIF SUBUNIT 1"/>
    <property type="match status" value="1"/>
</dbReference>
<dbReference type="STRING" id="1314773.A0A3N2Q5B9"/>
<feature type="compositionally biased region" description="Low complexity" evidence="7">
    <location>
        <begin position="9"/>
        <end position="24"/>
    </location>
</feature>